<dbReference type="InterPro" id="IPR002545">
    <property type="entry name" value="CheW-lke_dom"/>
</dbReference>
<dbReference type="SUPFAM" id="SSF50341">
    <property type="entry name" value="CheW-like"/>
    <property type="match status" value="1"/>
</dbReference>
<proteinExistence type="predicted"/>
<dbReference type="EMBL" id="JAPMOU010000019">
    <property type="protein sequence ID" value="MDE1463346.1"/>
    <property type="molecule type" value="Genomic_DNA"/>
</dbReference>
<comment type="caution">
    <text evidence="4">The sequence shown here is derived from an EMBL/GenBank/DDBJ whole genome shotgun (WGS) entry which is preliminary data.</text>
</comment>
<feature type="domain" description="Response regulatory" evidence="2">
    <location>
        <begin position="177"/>
        <end position="300"/>
    </location>
</feature>
<dbReference type="InterPro" id="IPR011006">
    <property type="entry name" value="CheY-like_superfamily"/>
</dbReference>
<dbReference type="Proteomes" id="UP001528823">
    <property type="component" value="Unassembled WGS sequence"/>
</dbReference>
<dbReference type="InterPro" id="IPR024181">
    <property type="entry name" value="Chemotax_regulator_CheV"/>
</dbReference>
<keyword evidence="1" id="KW-0597">Phosphoprotein</keyword>
<dbReference type="SMART" id="SM00448">
    <property type="entry name" value="REC"/>
    <property type="match status" value="1"/>
</dbReference>
<dbReference type="Pfam" id="PF00072">
    <property type="entry name" value="Response_reg"/>
    <property type="match status" value="1"/>
</dbReference>
<organism evidence="4 5">
    <name type="scientific">Spartinivicinus poritis</name>
    <dbReference type="NCBI Taxonomy" id="2994640"/>
    <lineage>
        <taxon>Bacteria</taxon>
        <taxon>Pseudomonadati</taxon>
        <taxon>Pseudomonadota</taxon>
        <taxon>Gammaproteobacteria</taxon>
        <taxon>Oceanospirillales</taxon>
        <taxon>Zooshikellaceae</taxon>
        <taxon>Spartinivicinus</taxon>
    </lineage>
</organism>
<dbReference type="PROSITE" id="PS50851">
    <property type="entry name" value="CHEW"/>
    <property type="match status" value="1"/>
</dbReference>
<name>A0ABT5UAE7_9GAMM</name>
<gene>
    <name evidence="4" type="ORF">ORQ98_15390</name>
</gene>
<dbReference type="InterPro" id="IPR036061">
    <property type="entry name" value="CheW-like_dom_sf"/>
</dbReference>
<dbReference type="PANTHER" id="PTHR47233">
    <property type="entry name" value="CHEMOTAXIS PROTEIN CHEV"/>
    <property type="match status" value="1"/>
</dbReference>
<dbReference type="PANTHER" id="PTHR47233:SF2">
    <property type="entry name" value="CHEMOTAXIS SIGNAL TRANSDUCTION SYSTEM RESPONSE REGULATOR CHEV"/>
    <property type="match status" value="1"/>
</dbReference>
<evidence type="ECO:0000259" key="3">
    <source>
        <dbReference type="PROSITE" id="PS50851"/>
    </source>
</evidence>
<dbReference type="RefSeq" id="WP_274689686.1">
    <property type="nucleotide sequence ID" value="NZ_JAPMOU010000019.1"/>
</dbReference>
<dbReference type="SUPFAM" id="SSF52172">
    <property type="entry name" value="CheY-like"/>
    <property type="match status" value="1"/>
</dbReference>
<accession>A0ABT5UAE7</accession>
<evidence type="ECO:0000313" key="4">
    <source>
        <dbReference type="EMBL" id="MDE1463346.1"/>
    </source>
</evidence>
<feature type="modified residue" description="4-aspartylphosphate" evidence="1">
    <location>
        <position position="231"/>
    </location>
</feature>
<keyword evidence="5" id="KW-1185">Reference proteome</keyword>
<reference evidence="4 5" key="1">
    <citation type="submission" date="2022-11" db="EMBL/GenBank/DDBJ databases">
        <title>Spartinivicinus poritis sp. nov., isolated from scleractinian coral Porites lutea.</title>
        <authorList>
            <person name="Zhang G."/>
            <person name="Cai L."/>
            <person name="Wei Q."/>
        </authorList>
    </citation>
    <scope>NUCLEOTIDE SEQUENCE [LARGE SCALE GENOMIC DNA]</scope>
    <source>
        <strain evidence="4 5">A2-2</strain>
    </source>
</reference>
<evidence type="ECO:0000256" key="1">
    <source>
        <dbReference type="PROSITE-ProRule" id="PRU00169"/>
    </source>
</evidence>
<dbReference type="PROSITE" id="PS50110">
    <property type="entry name" value="RESPONSE_REGULATORY"/>
    <property type="match status" value="1"/>
</dbReference>
<dbReference type="Gene3D" id="2.30.30.40">
    <property type="entry name" value="SH3 Domains"/>
    <property type="match status" value="1"/>
</dbReference>
<dbReference type="PIRSF" id="PIRSF002867">
    <property type="entry name" value="CheV"/>
    <property type="match status" value="1"/>
</dbReference>
<dbReference type="InterPro" id="IPR001789">
    <property type="entry name" value="Sig_transdc_resp-reg_receiver"/>
</dbReference>
<dbReference type="SMART" id="SM00260">
    <property type="entry name" value="CheW"/>
    <property type="match status" value="1"/>
</dbReference>
<evidence type="ECO:0000313" key="5">
    <source>
        <dbReference type="Proteomes" id="UP001528823"/>
    </source>
</evidence>
<dbReference type="Gene3D" id="2.40.50.180">
    <property type="entry name" value="CheA-289, Domain 4"/>
    <property type="match status" value="1"/>
</dbReference>
<dbReference type="Pfam" id="PF01584">
    <property type="entry name" value="CheW"/>
    <property type="match status" value="1"/>
</dbReference>
<protein>
    <submittedName>
        <fullName evidence="4">Chemotaxis protein</fullName>
    </submittedName>
</protein>
<evidence type="ECO:0000259" key="2">
    <source>
        <dbReference type="PROSITE" id="PS50110"/>
    </source>
</evidence>
<sequence length="302" mass="33563">MLNSAQQASFLNQQELLIFQLTGKQLFGINVLKVKEIIPTQRLAKLPFSHPAVMGIAKLRGVPFTVINLALALGIPAHQTADRKESIIITELNRSIQGFLVNHVSRIINCSWHDIVPPPATMGSNIYITGITKLNEKMVEIIDVEKVINEVIPTPDYNTQLVNELPYEFKQILKNKLVVVVDDSSMARKQVANTLKSIGVQYLLTCNGKQAIEKIHDLDAQNKRVDMIISDIEMPTMDGYTLTQEIRQESNEELSSIYILLHTSLTTTVSAVNATRCGANAALTKFVTNDLANMVIEALTKK</sequence>
<dbReference type="Gene3D" id="3.40.50.2300">
    <property type="match status" value="1"/>
</dbReference>
<feature type="domain" description="CheW-like" evidence="3">
    <location>
        <begin position="13"/>
        <end position="153"/>
    </location>
</feature>